<keyword evidence="4" id="KW-0274">FAD</keyword>
<evidence type="ECO:0000256" key="6">
    <source>
        <dbReference type="ARBA" id="ARBA00023027"/>
    </source>
</evidence>
<evidence type="ECO:0000256" key="2">
    <source>
        <dbReference type="ARBA" id="ARBA00012637"/>
    </source>
</evidence>
<dbReference type="EC" id="1.6.5.9" evidence="2"/>
<dbReference type="AlphaFoldDB" id="A0A6B3NRV7"/>
<dbReference type="EMBL" id="JAAHFQ010000991">
    <property type="protein sequence ID" value="NER31928.1"/>
    <property type="molecule type" value="Genomic_DNA"/>
</dbReference>
<evidence type="ECO:0000256" key="5">
    <source>
        <dbReference type="ARBA" id="ARBA00023002"/>
    </source>
</evidence>
<evidence type="ECO:0000256" key="7">
    <source>
        <dbReference type="ARBA" id="ARBA00047599"/>
    </source>
</evidence>
<evidence type="ECO:0000256" key="8">
    <source>
        <dbReference type="SAM" id="Phobius"/>
    </source>
</evidence>
<dbReference type="Pfam" id="PF22366">
    <property type="entry name" value="NDH2_C"/>
    <property type="match status" value="1"/>
</dbReference>
<comment type="similarity">
    <text evidence="1">Belongs to the NADH dehydrogenase family.</text>
</comment>
<organism evidence="10">
    <name type="scientific">Symploca sp. SIO1C4</name>
    <dbReference type="NCBI Taxonomy" id="2607765"/>
    <lineage>
        <taxon>Bacteria</taxon>
        <taxon>Bacillati</taxon>
        <taxon>Cyanobacteriota</taxon>
        <taxon>Cyanophyceae</taxon>
        <taxon>Coleofasciculales</taxon>
        <taxon>Coleofasciculaceae</taxon>
        <taxon>Symploca</taxon>
    </lineage>
</organism>
<keyword evidence="8" id="KW-0472">Membrane</keyword>
<keyword evidence="8" id="KW-1133">Transmembrane helix</keyword>
<keyword evidence="6" id="KW-0520">NAD</keyword>
<dbReference type="InterPro" id="IPR054585">
    <property type="entry name" value="NDH2-like_C"/>
</dbReference>
<dbReference type="PANTHER" id="PTHR43706:SF47">
    <property type="entry name" value="EXTERNAL NADH-UBIQUINONE OXIDOREDUCTASE 1, MITOCHONDRIAL-RELATED"/>
    <property type="match status" value="1"/>
</dbReference>
<comment type="catalytic activity">
    <reaction evidence="7">
        <text>a quinone + NADH + H(+) = a quinol + NAD(+)</text>
        <dbReference type="Rhea" id="RHEA:46160"/>
        <dbReference type="ChEBI" id="CHEBI:15378"/>
        <dbReference type="ChEBI" id="CHEBI:24646"/>
        <dbReference type="ChEBI" id="CHEBI:57540"/>
        <dbReference type="ChEBI" id="CHEBI:57945"/>
        <dbReference type="ChEBI" id="CHEBI:132124"/>
        <dbReference type="EC" id="1.6.5.9"/>
    </reaction>
</comment>
<keyword evidence="3" id="KW-0285">Flavoprotein</keyword>
<proteinExistence type="inferred from homology"/>
<name>A0A6B3NRV7_9CYAN</name>
<evidence type="ECO:0000313" key="10">
    <source>
        <dbReference type="EMBL" id="NER31928.1"/>
    </source>
</evidence>
<evidence type="ECO:0000256" key="1">
    <source>
        <dbReference type="ARBA" id="ARBA00005272"/>
    </source>
</evidence>
<sequence>SNFPHQDENGKPLPGVAPVAMQEAKYVARLIEKQLRGETLPGFYYRDYGSLAVIGRHAAVVDLGFVKFAGFPAWLAWLFIHIFFLIEFDNKLLVLIQWGWNYFTRKRGARLITNQEVLPGQEVEDKNGQMPLKV</sequence>
<comment type="caution">
    <text evidence="10">The sequence shown here is derived from an EMBL/GenBank/DDBJ whole genome shotgun (WGS) entry which is preliminary data.</text>
</comment>
<evidence type="ECO:0000259" key="9">
    <source>
        <dbReference type="Pfam" id="PF22366"/>
    </source>
</evidence>
<evidence type="ECO:0000256" key="3">
    <source>
        <dbReference type="ARBA" id="ARBA00022630"/>
    </source>
</evidence>
<keyword evidence="5" id="KW-0560">Oxidoreductase</keyword>
<dbReference type="PANTHER" id="PTHR43706">
    <property type="entry name" value="NADH DEHYDROGENASE"/>
    <property type="match status" value="1"/>
</dbReference>
<dbReference type="Gene3D" id="3.50.50.100">
    <property type="match status" value="1"/>
</dbReference>
<evidence type="ECO:0000256" key="4">
    <source>
        <dbReference type="ARBA" id="ARBA00022827"/>
    </source>
</evidence>
<dbReference type="GO" id="GO:0050136">
    <property type="term" value="F:NADH dehydrogenase (quinone) (non-electrogenic) activity"/>
    <property type="evidence" value="ECO:0007669"/>
    <property type="project" value="UniProtKB-EC"/>
</dbReference>
<keyword evidence="8" id="KW-0812">Transmembrane</keyword>
<gene>
    <name evidence="10" type="ORF">F6J89_31065</name>
</gene>
<feature type="non-terminal residue" evidence="10">
    <location>
        <position position="1"/>
    </location>
</feature>
<feature type="transmembrane region" description="Helical" evidence="8">
    <location>
        <begin position="65"/>
        <end position="86"/>
    </location>
</feature>
<reference evidence="10" key="1">
    <citation type="submission" date="2019-11" db="EMBL/GenBank/DDBJ databases">
        <title>Genomic insights into an expanded diversity of filamentous marine cyanobacteria reveals the extraordinary biosynthetic potential of Moorea and Okeania.</title>
        <authorList>
            <person name="Ferreira Leao T."/>
            <person name="Wang M."/>
            <person name="Moss N."/>
            <person name="Da Silva R."/>
            <person name="Sanders J."/>
            <person name="Nurk S."/>
            <person name="Gurevich A."/>
            <person name="Humphrey G."/>
            <person name="Reher R."/>
            <person name="Zhu Q."/>
            <person name="Belda-Ferre P."/>
            <person name="Glukhov E."/>
            <person name="Rex R."/>
            <person name="Dorrestein P.C."/>
            <person name="Knight R."/>
            <person name="Pevzner P."/>
            <person name="Gerwick W.H."/>
            <person name="Gerwick L."/>
        </authorList>
    </citation>
    <scope>NUCLEOTIDE SEQUENCE</scope>
    <source>
        <strain evidence="10">SIO1C4</strain>
    </source>
</reference>
<protein>
    <recommendedName>
        <fullName evidence="2">NADH:ubiquinone reductase (non-electrogenic)</fullName>
        <ecNumber evidence="2">1.6.5.9</ecNumber>
    </recommendedName>
</protein>
<dbReference type="InterPro" id="IPR045024">
    <property type="entry name" value="NDH-2"/>
</dbReference>
<feature type="domain" description="External alternative NADH-ubiquinone oxidoreductase-like C-terminal" evidence="9">
    <location>
        <begin position="49"/>
        <end position="103"/>
    </location>
</feature>
<accession>A0A6B3NRV7</accession>